<name>S4P2M7_9NEOP</name>
<reference evidence="1" key="1">
    <citation type="journal article" date="2013" name="BMC Genomics">
        <title>Unscrambling butterfly oogenesis.</title>
        <authorList>
            <person name="Carter J.M."/>
            <person name="Baker S.C."/>
            <person name="Pink R."/>
            <person name="Carter D.R."/>
            <person name="Collins A."/>
            <person name="Tomlin J."/>
            <person name="Gibbs M."/>
            <person name="Breuker C.J."/>
        </authorList>
    </citation>
    <scope>NUCLEOTIDE SEQUENCE</scope>
    <source>
        <tissue evidence="1">Ovary</tissue>
    </source>
</reference>
<accession>S4P2M7</accession>
<dbReference type="AlphaFoldDB" id="S4P2M7"/>
<dbReference type="EMBL" id="GAIX01009937">
    <property type="protein sequence ID" value="JAA82623.1"/>
    <property type="molecule type" value="Transcribed_RNA"/>
</dbReference>
<sequence length="74" mass="8557">HKIFFVPSGCHVITSGVNRHPINLVCVKFVNCVYSLMTWQDCKQCGIAIVRNRTRSRTREEFSERGSNIFRISL</sequence>
<protein>
    <submittedName>
        <fullName evidence="1">Uncharacterized protein</fullName>
    </submittedName>
</protein>
<proteinExistence type="predicted"/>
<feature type="non-terminal residue" evidence="1">
    <location>
        <position position="1"/>
    </location>
</feature>
<reference evidence="1" key="2">
    <citation type="submission" date="2013-05" db="EMBL/GenBank/DDBJ databases">
        <authorList>
            <person name="Carter J.-M."/>
            <person name="Baker S.C."/>
            <person name="Pink R."/>
            <person name="Carter D.R.F."/>
            <person name="Collins A."/>
            <person name="Tomlin J."/>
            <person name="Gibbs M."/>
            <person name="Breuker C.J."/>
        </authorList>
    </citation>
    <scope>NUCLEOTIDE SEQUENCE</scope>
    <source>
        <tissue evidence="1">Ovary</tissue>
    </source>
</reference>
<evidence type="ECO:0000313" key="1">
    <source>
        <dbReference type="EMBL" id="JAA82623.1"/>
    </source>
</evidence>
<organism evidence="1">
    <name type="scientific">Pararge aegeria</name>
    <name type="common">speckled wood butterfly</name>
    <dbReference type="NCBI Taxonomy" id="116150"/>
    <lineage>
        <taxon>Eukaryota</taxon>
        <taxon>Metazoa</taxon>
        <taxon>Ecdysozoa</taxon>
        <taxon>Arthropoda</taxon>
        <taxon>Hexapoda</taxon>
        <taxon>Insecta</taxon>
        <taxon>Pterygota</taxon>
        <taxon>Neoptera</taxon>
        <taxon>Endopterygota</taxon>
        <taxon>Lepidoptera</taxon>
        <taxon>Glossata</taxon>
        <taxon>Ditrysia</taxon>
        <taxon>Papilionoidea</taxon>
        <taxon>Nymphalidae</taxon>
        <taxon>Satyrinae</taxon>
        <taxon>Satyrini</taxon>
        <taxon>Parargina</taxon>
        <taxon>Pararge</taxon>
    </lineage>
</organism>
<feature type="non-terminal residue" evidence="1">
    <location>
        <position position="74"/>
    </location>
</feature>